<dbReference type="OrthoDB" id="6077919at2759"/>
<evidence type="ECO:0000256" key="7">
    <source>
        <dbReference type="PROSITE-ProRule" id="PRU00042"/>
    </source>
</evidence>
<dbReference type="Proteomes" id="UP000189580">
    <property type="component" value="Chromosome d"/>
</dbReference>
<dbReference type="SMART" id="SM00355">
    <property type="entry name" value="ZnF_C2H2"/>
    <property type="match status" value="2"/>
</dbReference>
<keyword evidence="2" id="KW-0479">Metal-binding</keyword>
<feature type="region of interest" description="Disordered" evidence="8">
    <location>
        <begin position="320"/>
        <end position="430"/>
    </location>
</feature>
<dbReference type="EMBL" id="CP014502">
    <property type="protein sequence ID" value="ANB13678.1"/>
    <property type="molecule type" value="Genomic_DNA"/>
</dbReference>
<evidence type="ECO:0000256" key="4">
    <source>
        <dbReference type="ARBA" id="ARBA00022771"/>
    </source>
</evidence>
<keyword evidence="4 7" id="KW-0863">Zinc-finger</keyword>
<feature type="compositionally biased region" description="Low complexity" evidence="8">
    <location>
        <begin position="338"/>
        <end position="380"/>
    </location>
</feature>
<dbReference type="FunFam" id="3.30.160.60:FF:000065">
    <property type="entry name" value="B-cell CLL/lymphoma 6, member B"/>
    <property type="match status" value="1"/>
</dbReference>
<evidence type="ECO:0000256" key="1">
    <source>
        <dbReference type="ARBA" id="ARBA00004123"/>
    </source>
</evidence>
<accession>A0A167E5T7</accession>
<dbReference type="GO" id="GO:0008270">
    <property type="term" value="F:zinc ion binding"/>
    <property type="evidence" value="ECO:0007669"/>
    <property type="project" value="UniProtKB-KW"/>
</dbReference>
<feature type="compositionally biased region" description="Low complexity" evidence="8">
    <location>
        <begin position="116"/>
        <end position="125"/>
    </location>
</feature>
<evidence type="ECO:0000256" key="6">
    <source>
        <dbReference type="ARBA" id="ARBA00023242"/>
    </source>
</evidence>
<feature type="compositionally biased region" description="Polar residues" evidence="8">
    <location>
        <begin position="415"/>
        <end position="430"/>
    </location>
</feature>
<keyword evidence="11" id="KW-1185">Reference proteome</keyword>
<dbReference type="PROSITE" id="PS50157">
    <property type="entry name" value="ZINC_FINGER_C2H2_2"/>
    <property type="match status" value="2"/>
</dbReference>
<evidence type="ECO:0000256" key="2">
    <source>
        <dbReference type="ARBA" id="ARBA00022723"/>
    </source>
</evidence>
<dbReference type="PANTHER" id="PTHR40626:SF13">
    <property type="entry name" value="RESPIRATION FACTOR 2-RELATED"/>
    <property type="match status" value="1"/>
</dbReference>
<evidence type="ECO:0000313" key="11">
    <source>
        <dbReference type="Proteomes" id="UP000189580"/>
    </source>
</evidence>
<keyword evidence="5" id="KW-0862">Zinc</keyword>
<dbReference type="PANTHER" id="PTHR40626">
    <property type="entry name" value="MIP31509P"/>
    <property type="match status" value="1"/>
</dbReference>
<dbReference type="InterPro" id="IPR036236">
    <property type="entry name" value="Znf_C2H2_sf"/>
</dbReference>
<keyword evidence="3" id="KW-0677">Repeat</keyword>
<dbReference type="AlphaFoldDB" id="A0A167E5T7"/>
<feature type="compositionally biased region" description="Polar residues" evidence="8">
    <location>
        <begin position="486"/>
        <end position="501"/>
    </location>
</feature>
<gene>
    <name evidence="10" type="primary">TDA9</name>
    <name evidence="10" type="ORF">AWJ20_4621</name>
</gene>
<organism evidence="10 11">
    <name type="scientific">Sugiyamaella lignohabitans</name>
    <dbReference type="NCBI Taxonomy" id="796027"/>
    <lineage>
        <taxon>Eukaryota</taxon>
        <taxon>Fungi</taxon>
        <taxon>Dikarya</taxon>
        <taxon>Ascomycota</taxon>
        <taxon>Saccharomycotina</taxon>
        <taxon>Dipodascomycetes</taxon>
        <taxon>Dipodascales</taxon>
        <taxon>Trichomonascaceae</taxon>
        <taxon>Sugiyamaella</taxon>
    </lineage>
</organism>
<dbReference type="GO" id="GO:0000785">
    <property type="term" value="C:chromatin"/>
    <property type="evidence" value="ECO:0007669"/>
    <property type="project" value="TreeGrafter"/>
</dbReference>
<evidence type="ECO:0000256" key="8">
    <source>
        <dbReference type="SAM" id="MobiDB-lite"/>
    </source>
</evidence>
<feature type="region of interest" description="Disordered" evidence="8">
    <location>
        <begin position="15"/>
        <end position="59"/>
    </location>
</feature>
<evidence type="ECO:0000313" key="10">
    <source>
        <dbReference type="EMBL" id="ANB13678.1"/>
    </source>
</evidence>
<dbReference type="InterPro" id="IPR013087">
    <property type="entry name" value="Znf_C2H2_type"/>
</dbReference>
<dbReference type="SUPFAM" id="SSF57667">
    <property type="entry name" value="beta-beta-alpha zinc fingers"/>
    <property type="match status" value="1"/>
</dbReference>
<dbReference type="Pfam" id="PF00096">
    <property type="entry name" value="zf-C2H2"/>
    <property type="match status" value="2"/>
</dbReference>
<feature type="domain" description="C2H2-type" evidence="9">
    <location>
        <begin position="60"/>
        <end position="87"/>
    </location>
</feature>
<evidence type="ECO:0000256" key="5">
    <source>
        <dbReference type="ARBA" id="ARBA00022833"/>
    </source>
</evidence>
<evidence type="ECO:0000256" key="3">
    <source>
        <dbReference type="ARBA" id="ARBA00022737"/>
    </source>
</evidence>
<dbReference type="GO" id="GO:0000981">
    <property type="term" value="F:DNA-binding transcription factor activity, RNA polymerase II-specific"/>
    <property type="evidence" value="ECO:0007669"/>
    <property type="project" value="InterPro"/>
</dbReference>
<feature type="domain" description="C2H2-type" evidence="9">
    <location>
        <begin position="88"/>
        <end position="116"/>
    </location>
</feature>
<comment type="subcellular location">
    <subcellularLocation>
        <location evidence="1">Nucleus</location>
    </subcellularLocation>
</comment>
<sequence>MDMSVDVGVGRSDPATAAAAAASVSATAASTAGASSGSRRPTEPIPAKSAQVKTDKPRPHVCATCTRSFARLEHLKRHERSHTKEKPFQCPVCERCFARRDLLLRHKQKLHASFEPGRSNSTGGTSTVGGGIGVGGPRGGTKRKSSSVSSASAAAAAVSAATARGLGGINSMVVNSSPSSAPRSASLGFDANSNGHVSTAPYSNLLKSQLGGINGGRPHDTSASGNGTSTNSSSSGSGSAVSSTSPFSAFNGRPRPASFSAASASSYSKYKDIEVLNSQMYPSAPPEVGFSTPQLLPASLGNLDIPLEDLFDSDPLFINPQLLGQEDKNDGGSGQPGQSGQAHGQTTGQSSGQQSGQYDPQQQQQQQQHQQQQQQQQQHTPSMGPLDSATGAMSQTPQQQQQQQGQMQLSTPTQSHGQDAGSNHQPQQGQGQIHNFLQQHAANQAFNESLYTADTRSSISSNYKLEEDLSPNSVLAMEHDDFSWMPPSSDNYGRPTPQSILNSSSFSPPPNSSNNNYHLSGMNVANSESPLSLVGGNGQVNLSPNEGSGHMNSDFDHHMSPGIHEDMRDHKAFSLHIDGMDFWNNNNGINNSQSSFDENTLNLNGGNITGMGMRVNRGQVITPQLRLHILATLSTPTPFSSSQSPQLPSTLELQRYINSYTENFGKHMPFLHHSLEFTPDNVPLALGMAAIGALYTFEHASSSNIFEISRSCIHVYLESRREKRGSGDSDGFNSNKSTPIWLVQALVLGIIYGLFSGEPLANEIAVAQANAVISLAKSAGLHLPPSKYIQQPSPDLENAHIEEKWRYFIAAQERIRTMHVVHMISCLLATSYNVVSSLKNEDMKCGSPCDESLWTSTSSSEWWETISKKGLEDINPQQYFEGPNFNDYLQQLLQKNTLVGKIPQFTLLSLLYAVHYEIYQRRHTHDSYILNNRVTPSQHEITWLESQKLNIESILRAWETTWSLSPLASLSPSSQYGPLMSDAIPLSSLAHVRVYVNLSKVKEAFWKRDFNAMNHELDNLAVPTYYESVTNGSPSSPHKFDGLLEAASYAADAISLWEKHSIKWTLETTASQTFIHTLVSLFDCGLAVSEFIHRLEIKPQHEWSEDETMLVNRIGKIFYRVLDVVGHDSLDPNDTWARPLNEDGTLTRPGKLSVLTLLIVAKMLCKAYIWPFALVMGDALQFRSRHLSAFA</sequence>
<dbReference type="InterPro" id="IPR051059">
    <property type="entry name" value="VerF-like"/>
</dbReference>
<reference evidence="10 11" key="1">
    <citation type="submission" date="2016-02" db="EMBL/GenBank/DDBJ databases">
        <title>Complete genome sequence and transcriptome regulation of the pentose utilising yeast Sugiyamaella lignohabitans.</title>
        <authorList>
            <person name="Bellasio M."/>
            <person name="Peymann A."/>
            <person name="Valli M."/>
            <person name="Sipitzky M."/>
            <person name="Graf A."/>
            <person name="Sauer M."/>
            <person name="Marx H."/>
            <person name="Mattanovich D."/>
        </authorList>
    </citation>
    <scope>NUCLEOTIDE SEQUENCE [LARGE SCALE GENOMIC DNA]</scope>
    <source>
        <strain evidence="10 11">CBS 10342</strain>
    </source>
</reference>
<feature type="compositionally biased region" description="Low complexity" evidence="8">
    <location>
        <begin position="390"/>
        <end position="414"/>
    </location>
</feature>
<feature type="compositionally biased region" description="Gly residues" evidence="8">
    <location>
        <begin position="126"/>
        <end position="139"/>
    </location>
</feature>
<keyword evidence="6" id="KW-0539">Nucleus</keyword>
<dbReference type="GeneID" id="30036774"/>
<evidence type="ECO:0000259" key="9">
    <source>
        <dbReference type="PROSITE" id="PS50157"/>
    </source>
</evidence>
<feature type="region of interest" description="Disordered" evidence="8">
    <location>
        <begin position="208"/>
        <end position="264"/>
    </location>
</feature>
<feature type="compositionally biased region" description="Low complexity" evidence="8">
    <location>
        <begin position="15"/>
        <end position="38"/>
    </location>
</feature>
<feature type="compositionally biased region" description="Basic and acidic residues" evidence="8">
    <location>
        <begin position="553"/>
        <end position="562"/>
    </location>
</feature>
<feature type="compositionally biased region" description="Low complexity" evidence="8">
    <location>
        <begin position="502"/>
        <end position="516"/>
    </location>
</feature>
<dbReference type="CDD" id="cd12148">
    <property type="entry name" value="fungal_TF_MHR"/>
    <property type="match status" value="1"/>
</dbReference>
<name>A0A167E5T7_9ASCO</name>
<feature type="region of interest" description="Disordered" evidence="8">
    <location>
        <begin position="486"/>
        <end position="562"/>
    </location>
</feature>
<dbReference type="PROSITE" id="PS00028">
    <property type="entry name" value="ZINC_FINGER_C2H2_1"/>
    <property type="match status" value="2"/>
</dbReference>
<dbReference type="Gene3D" id="3.30.160.60">
    <property type="entry name" value="Classic Zinc Finger"/>
    <property type="match status" value="2"/>
</dbReference>
<dbReference type="GO" id="GO:0000978">
    <property type="term" value="F:RNA polymerase II cis-regulatory region sequence-specific DNA binding"/>
    <property type="evidence" value="ECO:0007669"/>
    <property type="project" value="InterPro"/>
</dbReference>
<proteinExistence type="predicted"/>
<dbReference type="GO" id="GO:0005634">
    <property type="term" value="C:nucleus"/>
    <property type="evidence" value="ECO:0007669"/>
    <property type="project" value="UniProtKB-SubCell"/>
</dbReference>
<dbReference type="RefSeq" id="XP_018736155.1">
    <property type="nucleotide sequence ID" value="XM_018881704.1"/>
</dbReference>
<feature type="region of interest" description="Disordered" evidence="8">
    <location>
        <begin position="114"/>
        <end position="147"/>
    </location>
</feature>
<protein>
    <submittedName>
        <fullName evidence="10">Tda9p</fullName>
    </submittedName>
</protein>
<feature type="compositionally biased region" description="Low complexity" evidence="8">
    <location>
        <begin position="221"/>
        <end position="245"/>
    </location>
</feature>
<dbReference type="KEGG" id="slb:AWJ20_4621"/>